<organism evidence="2 3">
    <name type="scientific">Nitratireductor indicus C115</name>
    <dbReference type="NCBI Taxonomy" id="1231190"/>
    <lineage>
        <taxon>Bacteria</taxon>
        <taxon>Pseudomonadati</taxon>
        <taxon>Pseudomonadota</taxon>
        <taxon>Alphaproteobacteria</taxon>
        <taxon>Hyphomicrobiales</taxon>
        <taxon>Phyllobacteriaceae</taxon>
        <taxon>Nitratireductor</taxon>
    </lineage>
</organism>
<sequence>MHLNHGPIDLIVEAFGDDGERRLAYRQAAGRFQTVLGELVAELPALRRPVGQERQVFASGTARRMERAVCPHFPAFVTPMAAVAGSVADEVLAAMVEGRDLQRAYVNNGGDIAFHLAPGARMAAAIAGTGQELSDRIEIASEHPVRGLATSGWRGRSHSLGIADAVTVLARNAAMADAAATLIANAVDLPGHPAIVREPANSIDPDSDLGARMVTQGVGALTTQEIDEALASGLAVAEDMRSRGLITAAALFLCGAHRLYEAFPGQLLCAPRRERDCDQGANTAITERLGSRAGSSERNREHA</sequence>
<gene>
    <name evidence="2" type="ORF">NA8A_20892</name>
</gene>
<evidence type="ECO:0008006" key="4">
    <source>
        <dbReference type="Google" id="ProtNLM"/>
    </source>
</evidence>
<evidence type="ECO:0000256" key="1">
    <source>
        <dbReference type="SAM" id="MobiDB-lite"/>
    </source>
</evidence>
<dbReference type="InterPro" id="IPR007183">
    <property type="entry name" value="UPF0280"/>
</dbReference>
<evidence type="ECO:0000313" key="2">
    <source>
        <dbReference type="EMBL" id="EKF40395.1"/>
    </source>
</evidence>
<name>K2NLR4_9HYPH</name>
<dbReference type="InterPro" id="IPR003374">
    <property type="entry name" value="ApbE-like_sf"/>
</dbReference>
<accession>K2NLR4</accession>
<feature type="region of interest" description="Disordered" evidence="1">
    <location>
        <begin position="281"/>
        <end position="303"/>
    </location>
</feature>
<dbReference type="EMBL" id="AMSI01000018">
    <property type="protein sequence ID" value="EKF40395.1"/>
    <property type="molecule type" value="Genomic_DNA"/>
</dbReference>
<dbReference type="eggNOG" id="COG2122">
    <property type="taxonomic scope" value="Bacteria"/>
</dbReference>
<evidence type="ECO:0000313" key="3">
    <source>
        <dbReference type="Proteomes" id="UP000007374"/>
    </source>
</evidence>
<protein>
    <recommendedName>
        <fullName evidence="4">ApbE family lipoprotein</fullName>
    </recommendedName>
</protein>
<dbReference type="PIRSF" id="PIRSF006421">
    <property type="entry name" value="UCP006421"/>
    <property type="match status" value="1"/>
</dbReference>
<proteinExistence type="predicted"/>
<dbReference type="PATRIC" id="fig|1231190.3.peg.4317"/>
<dbReference type="AlphaFoldDB" id="K2NLR4"/>
<dbReference type="NCBIfam" id="NF003322">
    <property type="entry name" value="PRK04334.1-2"/>
    <property type="match status" value="1"/>
</dbReference>
<dbReference type="Proteomes" id="UP000007374">
    <property type="component" value="Unassembled WGS sequence"/>
</dbReference>
<dbReference type="SUPFAM" id="SSF143631">
    <property type="entry name" value="ApbE-like"/>
    <property type="match status" value="1"/>
</dbReference>
<keyword evidence="3" id="KW-1185">Reference proteome</keyword>
<dbReference type="STRING" id="721133.SAMN05216176_11483"/>
<comment type="caution">
    <text evidence="2">The sequence shown here is derived from an EMBL/GenBank/DDBJ whole genome shotgun (WGS) entry which is preliminary data.</text>
</comment>
<dbReference type="Gene3D" id="3.10.520.10">
    <property type="entry name" value="ApbE-like domains"/>
    <property type="match status" value="1"/>
</dbReference>
<reference evidence="2 3" key="1">
    <citation type="journal article" date="2012" name="J. Bacteriol.">
        <title>Genome Sequence of Nitratireductor indicus Type Strain C115.</title>
        <authorList>
            <person name="Lai Q."/>
            <person name="Li G."/>
            <person name="Yu Z."/>
            <person name="Shao Z."/>
        </authorList>
    </citation>
    <scope>NUCLEOTIDE SEQUENCE [LARGE SCALE GENOMIC DNA]</scope>
    <source>
        <strain evidence="2 3">C115</strain>
    </source>
</reference>